<dbReference type="PROSITE" id="PS50097">
    <property type="entry name" value="BTB"/>
    <property type="match status" value="2"/>
</dbReference>
<dbReference type="Proteomes" id="UP000230233">
    <property type="component" value="Chromosome II"/>
</dbReference>
<evidence type="ECO:0000259" key="1">
    <source>
        <dbReference type="PROSITE" id="PS50097"/>
    </source>
</evidence>
<sequence length="500" mass="57011">MASKRSAKQMEDGFKDSEETSSKKFFDFSEGIDSELYDGVLQVEGRLFYVMKGHLARHSDYFKNLFFKDYAESKKDIIPLEDAVPADAFQHFLELISGGNRLNDEVIEEVLKISQMWFAEVPLEKAKEYLMKKSNLVPMEKFIIAEKYNFSDLKNALFANVQTVADMNSLLPNQDVSDFEPDTTTLIAKRLLEISGIPRPIPVAPVAPEPPAEIPVAPEQNIQEGIIAFLQQELNRTREEAERERMRLDRIFMASKRSANQMEDGSKDSDETPSKKAFDFSEGIDSELYDGVLQVEGCLFHVMKGHLARHSDYFRNLFFKNYADSKKEIITLEEVVPADAFQHFLELISGGNRLNDEVIEEVLKISQMWFAEVPLEKAKEYLLKNSNLVPMEKFIIAEKYNFSDLKTALFSNVQTVADMNALLPNQEVSDFEPDTITLIANRLLEISGIPRPIPVAPVAQAPAEIVPVAPDRAREALQREIRRRLQEISRHLDPNLLRDN</sequence>
<dbReference type="CDD" id="cd18186">
    <property type="entry name" value="BTB_POZ_ZBTB_KLHL-like"/>
    <property type="match status" value="2"/>
</dbReference>
<dbReference type="InterPro" id="IPR000210">
    <property type="entry name" value="BTB/POZ_dom"/>
</dbReference>
<proteinExistence type="predicted"/>
<comment type="caution">
    <text evidence="2">The sequence shown here is derived from an EMBL/GenBank/DDBJ whole genome shotgun (WGS) entry which is preliminary data.</text>
</comment>
<feature type="domain" description="BTB" evidence="1">
    <location>
        <begin position="289"/>
        <end position="357"/>
    </location>
</feature>
<evidence type="ECO:0000313" key="2">
    <source>
        <dbReference type="EMBL" id="PIC49187.1"/>
    </source>
</evidence>
<dbReference type="AlphaFoldDB" id="A0A2G5VBS6"/>
<dbReference type="InterPro" id="IPR011333">
    <property type="entry name" value="SKP1/BTB/POZ_sf"/>
</dbReference>
<dbReference type="SMART" id="SM00225">
    <property type="entry name" value="BTB"/>
    <property type="match status" value="2"/>
</dbReference>
<organism evidence="2 3">
    <name type="scientific">Caenorhabditis nigoni</name>
    <dbReference type="NCBI Taxonomy" id="1611254"/>
    <lineage>
        <taxon>Eukaryota</taxon>
        <taxon>Metazoa</taxon>
        <taxon>Ecdysozoa</taxon>
        <taxon>Nematoda</taxon>
        <taxon>Chromadorea</taxon>
        <taxon>Rhabditida</taxon>
        <taxon>Rhabditina</taxon>
        <taxon>Rhabditomorpha</taxon>
        <taxon>Rhabditoidea</taxon>
        <taxon>Rhabditidae</taxon>
        <taxon>Peloderinae</taxon>
        <taxon>Caenorhabditis</taxon>
    </lineage>
</organism>
<dbReference type="Pfam" id="PF00651">
    <property type="entry name" value="BTB"/>
    <property type="match status" value="2"/>
</dbReference>
<evidence type="ECO:0000313" key="3">
    <source>
        <dbReference type="Proteomes" id="UP000230233"/>
    </source>
</evidence>
<dbReference type="STRING" id="1611254.A0A2G5VBS6"/>
<gene>
    <name evidence="2" type="primary">Cnig_chr_II.g7874</name>
    <name evidence="2" type="ORF">B9Z55_007874</name>
</gene>
<keyword evidence="3" id="KW-1185">Reference proteome</keyword>
<protein>
    <recommendedName>
        <fullName evidence="1">BTB domain-containing protein</fullName>
    </recommendedName>
</protein>
<name>A0A2G5VBS6_9PELO</name>
<dbReference type="PANTHER" id="PTHR22743">
    <property type="entry name" value="MEPRIN/TRAF-LIKE MATH FAMILY-C.ELEGANS"/>
    <property type="match status" value="1"/>
</dbReference>
<dbReference type="PANTHER" id="PTHR22743:SF165">
    <property type="entry name" value="BTB AND MATH DOMAIN CONTAINING-RELATED"/>
    <property type="match status" value="1"/>
</dbReference>
<dbReference type="InterPro" id="IPR052664">
    <property type="entry name" value="BTB-MATH_domain_protein"/>
</dbReference>
<feature type="domain" description="BTB" evidence="1">
    <location>
        <begin position="37"/>
        <end position="105"/>
    </location>
</feature>
<accession>A0A2G5VBS6</accession>
<reference evidence="3" key="1">
    <citation type="submission" date="2017-10" db="EMBL/GenBank/DDBJ databases">
        <title>Rapid genome shrinkage in a self-fertile nematode reveals novel sperm competition proteins.</title>
        <authorList>
            <person name="Yin D."/>
            <person name="Schwarz E.M."/>
            <person name="Thomas C.G."/>
            <person name="Felde R.L."/>
            <person name="Korf I.F."/>
            <person name="Cutter A.D."/>
            <person name="Schartner C.M."/>
            <person name="Ralston E.J."/>
            <person name="Meyer B.J."/>
            <person name="Haag E.S."/>
        </authorList>
    </citation>
    <scope>NUCLEOTIDE SEQUENCE [LARGE SCALE GENOMIC DNA]</scope>
    <source>
        <strain evidence="3">JU1422</strain>
    </source>
</reference>
<dbReference type="Gene3D" id="3.30.710.10">
    <property type="entry name" value="Potassium Channel Kv1.1, Chain A"/>
    <property type="match status" value="2"/>
</dbReference>
<dbReference type="EMBL" id="PDUG01000002">
    <property type="protein sequence ID" value="PIC49187.1"/>
    <property type="molecule type" value="Genomic_DNA"/>
</dbReference>
<dbReference type="SUPFAM" id="SSF54695">
    <property type="entry name" value="POZ domain"/>
    <property type="match status" value="2"/>
</dbReference>